<evidence type="ECO:0000256" key="1">
    <source>
        <dbReference type="ARBA" id="ARBA00022980"/>
    </source>
</evidence>
<evidence type="ECO:0000256" key="6">
    <source>
        <dbReference type="RuleBase" id="RU004524"/>
    </source>
</evidence>
<dbReference type="Gene3D" id="1.10.287.10">
    <property type="entry name" value="S15/NS1, RNA-binding"/>
    <property type="match status" value="1"/>
</dbReference>
<dbReference type="GO" id="GO:0003735">
    <property type="term" value="F:structural constituent of ribosome"/>
    <property type="evidence" value="ECO:0007669"/>
    <property type="project" value="InterPro"/>
</dbReference>
<evidence type="ECO:0000313" key="8">
    <source>
        <dbReference type="Proteomes" id="UP000178946"/>
    </source>
</evidence>
<reference evidence="7 8" key="1">
    <citation type="journal article" date="2016" name="Nat. Commun.">
        <title>Thousands of microbial genomes shed light on interconnected biogeochemical processes in an aquifer system.</title>
        <authorList>
            <person name="Anantharaman K."/>
            <person name="Brown C.T."/>
            <person name="Hug L.A."/>
            <person name="Sharon I."/>
            <person name="Castelle C.J."/>
            <person name="Probst A.J."/>
            <person name="Thomas B.C."/>
            <person name="Singh A."/>
            <person name="Wilkins M.J."/>
            <person name="Karaoz U."/>
            <person name="Brodie E.L."/>
            <person name="Williams K.H."/>
            <person name="Hubbard S.S."/>
            <person name="Banfield J.F."/>
        </authorList>
    </citation>
    <scope>NUCLEOTIDE SEQUENCE [LARGE SCALE GENOMIC DNA]</scope>
</reference>
<comment type="caution">
    <text evidence="7">The sequence shown here is derived from an EMBL/GenBank/DDBJ whole genome shotgun (WGS) entry which is preliminary data.</text>
</comment>
<name>A0A1F8DS98_9BACT</name>
<sequence length="88" mass="10229">MLTTRKKLNILKAHQRHETDTGSPEVQISILGRRIEELASHLKKNKKDNHSRRGLLKMVSKRKKLLDYLSKKNPKAYNTLVRSLGLKK</sequence>
<comment type="function">
    <text evidence="4 6">One of the primary rRNA binding proteins, it binds directly to 16S rRNA where it helps nucleate assembly of the platform of the 30S subunit by binding and bridging several RNA helices of the 16S rRNA.</text>
</comment>
<dbReference type="FunFam" id="1.10.287.10:FF:000002">
    <property type="entry name" value="30S ribosomal protein S15"/>
    <property type="match status" value="1"/>
</dbReference>
<comment type="subunit">
    <text evidence="3 4">Part of the 30S ribosomal subunit. Forms a bridge to the 50S subunit in the 70S ribosome, contacting the 23S rRNA.</text>
</comment>
<evidence type="ECO:0000256" key="4">
    <source>
        <dbReference type="HAMAP-Rule" id="MF_01343"/>
    </source>
</evidence>
<organism evidence="7 8">
    <name type="scientific">Candidatus Wolfebacteria bacterium RIFCSPLOWO2_01_FULL_45_19</name>
    <dbReference type="NCBI Taxonomy" id="1802557"/>
    <lineage>
        <taxon>Bacteria</taxon>
        <taxon>Candidatus Wolfeibacteriota</taxon>
    </lineage>
</organism>
<keyword evidence="4 6" id="KW-0699">rRNA-binding</keyword>
<evidence type="ECO:0000256" key="3">
    <source>
        <dbReference type="ARBA" id="ARBA00064542"/>
    </source>
</evidence>
<dbReference type="NCBIfam" id="TIGR00952">
    <property type="entry name" value="S15_bact"/>
    <property type="match status" value="1"/>
</dbReference>
<dbReference type="CDD" id="cd00353">
    <property type="entry name" value="Ribosomal_S15p_S13e"/>
    <property type="match status" value="1"/>
</dbReference>
<dbReference type="SUPFAM" id="SSF47060">
    <property type="entry name" value="S15/NS1 RNA-binding domain"/>
    <property type="match status" value="1"/>
</dbReference>
<dbReference type="PANTHER" id="PTHR23321">
    <property type="entry name" value="RIBOSOMAL PROTEIN S15, BACTERIAL AND ORGANELLAR"/>
    <property type="match status" value="1"/>
</dbReference>
<dbReference type="InterPro" id="IPR009068">
    <property type="entry name" value="uS15_NS1_RNA-bd_sf"/>
</dbReference>
<dbReference type="Pfam" id="PF00312">
    <property type="entry name" value="Ribosomal_S15"/>
    <property type="match status" value="1"/>
</dbReference>
<accession>A0A1F8DS98</accession>
<gene>
    <name evidence="4" type="primary">rpsO</name>
    <name evidence="7" type="ORF">A3A20_02780</name>
</gene>
<dbReference type="Gene3D" id="6.10.250.3130">
    <property type="match status" value="1"/>
</dbReference>
<comment type="similarity">
    <text evidence="4 5">Belongs to the universal ribosomal protein uS15 family.</text>
</comment>
<keyword evidence="1 4" id="KW-0689">Ribosomal protein</keyword>
<dbReference type="GO" id="GO:0006412">
    <property type="term" value="P:translation"/>
    <property type="evidence" value="ECO:0007669"/>
    <property type="project" value="UniProtKB-UniRule"/>
</dbReference>
<dbReference type="GO" id="GO:0019843">
    <property type="term" value="F:rRNA binding"/>
    <property type="evidence" value="ECO:0007669"/>
    <property type="project" value="UniProtKB-UniRule"/>
</dbReference>
<dbReference type="InterPro" id="IPR000589">
    <property type="entry name" value="Ribosomal_uS15"/>
</dbReference>
<dbReference type="InterPro" id="IPR005290">
    <property type="entry name" value="Ribosomal_uS15_bac-type"/>
</dbReference>
<dbReference type="HAMAP" id="MF_01343_B">
    <property type="entry name" value="Ribosomal_uS15_B"/>
    <property type="match status" value="1"/>
</dbReference>
<proteinExistence type="inferred from homology"/>
<comment type="function">
    <text evidence="4">Forms an intersubunit bridge (bridge B4) with the 23S rRNA of the 50S subunit in the ribosome.</text>
</comment>
<dbReference type="Proteomes" id="UP000178946">
    <property type="component" value="Unassembled WGS sequence"/>
</dbReference>
<protein>
    <recommendedName>
        <fullName evidence="4">Small ribosomal subunit protein uS15</fullName>
    </recommendedName>
</protein>
<dbReference type="PROSITE" id="PS00362">
    <property type="entry name" value="RIBOSOMAL_S15"/>
    <property type="match status" value="1"/>
</dbReference>
<dbReference type="SMART" id="SM01387">
    <property type="entry name" value="Ribosomal_S15"/>
    <property type="match status" value="1"/>
</dbReference>
<evidence type="ECO:0000256" key="2">
    <source>
        <dbReference type="ARBA" id="ARBA00023274"/>
    </source>
</evidence>
<keyword evidence="4 6" id="KW-0694">RNA-binding</keyword>
<dbReference type="STRING" id="1802557.A3A20_02780"/>
<dbReference type="AlphaFoldDB" id="A0A1F8DS98"/>
<evidence type="ECO:0000313" key="7">
    <source>
        <dbReference type="EMBL" id="OGM91501.1"/>
    </source>
</evidence>
<dbReference type="PANTHER" id="PTHR23321:SF26">
    <property type="entry name" value="SMALL RIBOSOMAL SUBUNIT PROTEIN US15M"/>
    <property type="match status" value="1"/>
</dbReference>
<dbReference type="EMBL" id="MGIR01000002">
    <property type="protein sequence ID" value="OGM91501.1"/>
    <property type="molecule type" value="Genomic_DNA"/>
</dbReference>
<dbReference type="GO" id="GO:0022627">
    <property type="term" value="C:cytosolic small ribosomal subunit"/>
    <property type="evidence" value="ECO:0007669"/>
    <property type="project" value="TreeGrafter"/>
</dbReference>
<evidence type="ECO:0000256" key="5">
    <source>
        <dbReference type="RuleBase" id="RU003919"/>
    </source>
</evidence>
<keyword evidence="2 4" id="KW-0687">Ribonucleoprotein</keyword>